<dbReference type="GO" id="GO:0003700">
    <property type="term" value="F:DNA-binding transcription factor activity"/>
    <property type="evidence" value="ECO:0007669"/>
    <property type="project" value="InterPro"/>
</dbReference>
<keyword evidence="3" id="KW-0804">Transcription</keyword>
<dbReference type="EMBL" id="FUYM01000028">
    <property type="protein sequence ID" value="SKC14423.1"/>
    <property type="molecule type" value="Genomic_DNA"/>
</dbReference>
<keyword evidence="6" id="KW-1185">Reference proteome</keyword>
<evidence type="ECO:0000259" key="4">
    <source>
        <dbReference type="PROSITE" id="PS50949"/>
    </source>
</evidence>
<dbReference type="InterPro" id="IPR000524">
    <property type="entry name" value="Tscrpt_reg_HTH_GntR"/>
</dbReference>
<protein>
    <submittedName>
        <fullName evidence="5">Transcriptional regulator, GntR family</fullName>
    </submittedName>
</protein>
<dbReference type="SUPFAM" id="SSF46785">
    <property type="entry name" value="Winged helix' DNA-binding domain"/>
    <property type="match status" value="1"/>
</dbReference>
<dbReference type="SMART" id="SM00895">
    <property type="entry name" value="FCD"/>
    <property type="match status" value="1"/>
</dbReference>
<dbReference type="Pfam" id="PF00392">
    <property type="entry name" value="GntR"/>
    <property type="match status" value="1"/>
</dbReference>
<sequence length="227" mass="25559">MVKGSQKRPRINPEAVADQIRVGIQTGQFVPKQRLVEIDLINRYGVSRSCVRGALRILEGEGLIEIVKSQGAFVRLVTREEVSHTLDVLDALANFVVRQAASRIDEPSVRETIEHSLRLTEEFPKDRHMPMADFVRENNRFWGSLMDSVGNPVLKRTHASLQSLLHRIWLSGIQFNDNRDQWLEGHAEILKAILAADPDRAEALAIESGDRSRADLLHLPDEAFGVS</sequence>
<proteinExistence type="predicted"/>
<dbReference type="CDD" id="cd07377">
    <property type="entry name" value="WHTH_GntR"/>
    <property type="match status" value="1"/>
</dbReference>
<dbReference type="PROSITE" id="PS50949">
    <property type="entry name" value="HTH_GNTR"/>
    <property type="match status" value="1"/>
</dbReference>
<dbReference type="RefSeq" id="WP_176152710.1">
    <property type="nucleotide sequence ID" value="NZ_FUYM01000028.1"/>
</dbReference>
<dbReference type="Gene3D" id="1.20.120.530">
    <property type="entry name" value="GntR ligand-binding domain-like"/>
    <property type="match status" value="1"/>
</dbReference>
<dbReference type="GO" id="GO:0003677">
    <property type="term" value="F:DNA binding"/>
    <property type="evidence" value="ECO:0007669"/>
    <property type="project" value="UniProtKB-KW"/>
</dbReference>
<dbReference type="PANTHER" id="PTHR43537">
    <property type="entry name" value="TRANSCRIPTIONAL REGULATOR, GNTR FAMILY"/>
    <property type="match status" value="1"/>
</dbReference>
<dbReference type="InterPro" id="IPR036390">
    <property type="entry name" value="WH_DNA-bd_sf"/>
</dbReference>
<reference evidence="6" key="1">
    <citation type="submission" date="2017-02" db="EMBL/GenBank/DDBJ databases">
        <authorList>
            <person name="Varghese N."/>
            <person name="Submissions S."/>
        </authorList>
    </citation>
    <scope>NUCLEOTIDE SEQUENCE [LARGE SCALE GENOMIC DNA]</scope>
    <source>
        <strain evidence="6">UM2</strain>
    </source>
</reference>
<dbReference type="SMART" id="SM00345">
    <property type="entry name" value="HTH_GNTR"/>
    <property type="match status" value="1"/>
</dbReference>
<organism evidence="5 6">
    <name type="scientific">Rhizorhabdus histidinilytica</name>
    <dbReference type="NCBI Taxonomy" id="439228"/>
    <lineage>
        <taxon>Bacteria</taxon>
        <taxon>Pseudomonadati</taxon>
        <taxon>Pseudomonadota</taxon>
        <taxon>Alphaproteobacteria</taxon>
        <taxon>Sphingomonadales</taxon>
        <taxon>Sphingomonadaceae</taxon>
        <taxon>Rhizorhabdus</taxon>
    </lineage>
</organism>
<evidence type="ECO:0000313" key="5">
    <source>
        <dbReference type="EMBL" id="SKC14423.1"/>
    </source>
</evidence>
<evidence type="ECO:0000256" key="1">
    <source>
        <dbReference type="ARBA" id="ARBA00023015"/>
    </source>
</evidence>
<name>A0A1T5H154_9SPHN</name>
<dbReference type="PANTHER" id="PTHR43537:SF51">
    <property type="entry name" value="HTH-TYPE TRANSCRIPTIONAL REGULATOR LGOR-RELATED"/>
    <property type="match status" value="1"/>
</dbReference>
<keyword evidence="1" id="KW-0805">Transcription regulation</keyword>
<gene>
    <name evidence="5" type="ORF">SAMN06295920_1287</name>
</gene>
<dbReference type="Gene3D" id="1.10.10.10">
    <property type="entry name" value="Winged helix-like DNA-binding domain superfamily/Winged helix DNA-binding domain"/>
    <property type="match status" value="1"/>
</dbReference>
<evidence type="ECO:0000256" key="3">
    <source>
        <dbReference type="ARBA" id="ARBA00023163"/>
    </source>
</evidence>
<feature type="domain" description="HTH gntR-type" evidence="4">
    <location>
        <begin position="10"/>
        <end position="77"/>
    </location>
</feature>
<dbReference type="AlphaFoldDB" id="A0A1T5H154"/>
<evidence type="ECO:0000256" key="2">
    <source>
        <dbReference type="ARBA" id="ARBA00023125"/>
    </source>
</evidence>
<dbReference type="InterPro" id="IPR008920">
    <property type="entry name" value="TF_FadR/GntR_C"/>
</dbReference>
<dbReference type="InterPro" id="IPR011711">
    <property type="entry name" value="GntR_C"/>
</dbReference>
<keyword evidence="2" id="KW-0238">DNA-binding</keyword>
<dbReference type="STRING" id="439228.SAMN06295920_1287"/>
<evidence type="ECO:0000313" key="6">
    <source>
        <dbReference type="Proteomes" id="UP000189818"/>
    </source>
</evidence>
<accession>A0A1T5H154</accession>
<dbReference type="SUPFAM" id="SSF48008">
    <property type="entry name" value="GntR ligand-binding domain-like"/>
    <property type="match status" value="1"/>
</dbReference>
<dbReference type="Pfam" id="PF07729">
    <property type="entry name" value="FCD"/>
    <property type="match status" value="1"/>
</dbReference>
<dbReference type="InterPro" id="IPR036388">
    <property type="entry name" value="WH-like_DNA-bd_sf"/>
</dbReference>
<dbReference type="Proteomes" id="UP000189818">
    <property type="component" value="Unassembled WGS sequence"/>
</dbReference>